<dbReference type="EMBL" id="FNYY01000002">
    <property type="protein sequence ID" value="SEI90072.1"/>
    <property type="molecule type" value="Genomic_DNA"/>
</dbReference>
<dbReference type="RefSeq" id="WP_074835224.1">
    <property type="nucleotide sequence ID" value="NZ_CATMKJ010000001.1"/>
</dbReference>
<accession>A0A975W7Q9</accession>
<evidence type="ECO:0000256" key="6">
    <source>
        <dbReference type="PIRSR" id="PIRSR001434-2"/>
    </source>
</evidence>
<evidence type="ECO:0000313" key="8">
    <source>
        <dbReference type="EMBL" id="SEI90072.1"/>
    </source>
</evidence>
<keyword evidence="4" id="KW-0456">Lyase</keyword>
<evidence type="ECO:0000313" key="9">
    <source>
        <dbReference type="Proteomes" id="UP000182932"/>
    </source>
</evidence>
<organism evidence="8 9">
    <name type="scientific">Marinovum algicola</name>
    <dbReference type="NCBI Taxonomy" id="42444"/>
    <lineage>
        <taxon>Bacteria</taxon>
        <taxon>Pseudomonadati</taxon>
        <taxon>Pseudomonadota</taxon>
        <taxon>Alphaproteobacteria</taxon>
        <taxon>Rhodobacterales</taxon>
        <taxon>Roseobacteraceae</taxon>
        <taxon>Marinovum</taxon>
    </lineage>
</organism>
<dbReference type="Gene3D" id="3.40.640.10">
    <property type="entry name" value="Type I PLP-dependent aspartate aminotransferase-like (Major domain)"/>
    <property type="match status" value="1"/>
</dbReference>
<reference evidence="8 9" key="1">
    <citation type="submission" date="2016-10" db="EMBL/GenBank/DDBJ databases">
        <authorList>
            <person name="Varghese N."/>
            <person name="Submissions S."/>
        </authorList>
    </citation>
    <scope>NUCLEOTIDE SEQUENCE [LARGE SCALE GENOMIC DNA]</scope>
    <source>
        <strain evidence="8 9">FF3</strain>
    </source>
</reference>
<dbReference type="SUPFAM" id="SSF53383">
    <property type="entry name" value="PLP-dependent transferases"/>
    <property type="match status" value="1"/>
</dbReference>
<evidence type="ECO:0000256" key="4">
    <source>
        <dbReference type="ARBA" id="ARBA00023239"/>
    </source>
</evidence>
<keyword evidence="9" id="KW-1185">Reference proteome</keyword>
<dbReference type="GO" id="GO:0030170">
    <property type="term" value="F:pyridoxal phosphate binding"/>
    <property type="evidence" value="ECO:0007669"/>
    <property type="project" value="InterPro"/>
</dbReference>
<name>A0A975W7Q9_9RHOB</name>
<dbReference type="PANTHER" id="PTHR43500">
    <property type="entry name" value="CYSTATHIONINE BETA-LYASE-RELATED"/>
    <property type="match status" value="1"/>
</dbReference>
<dbReference type="InterPro" id="IPR000277">
    <property type="entry name" value="Cys/Met-Metab_PyrdxlP-dep_enz"/>
</dbReference>
<dbReference type="GO" id="GO:0019346">
    <property type="term" value="P:transsulfuration"/>
    <property type="evidence" value="ECO:0007669"/>
    <property type="project" value="InterPro"/>
</dbReference>
<comment type="cofactor">
    <cofactor evidence="1 7">
        <name>pyridoxal 5'-phosphate</name>
        <dbReference type="ChEBI" id="CHEBI:597326"/>
    </cofactor>
</comment>
<dbReference type="GO" id="GO:0047804">
    <property type="term" value="F:cysteine-S-conjugate beta-lyase activity"/>
    <property type="evidence" value="ECO:0007669"/>
    <property type="project" value="InterPro"/>
</dbReference>
<dbReference type="PANTHER" id="PTHR43500:SF1">
    <property type="entry name" value="CYSTATHIONINE BETA-LYASE-RELATED"/>
    <property type="match status" value="1"/>
</dbReference>
<dbReference type="GO" id="GO:0019450">
    <property type="term" value="P:L-cysteine catabolic process to pyruvate"/>
    <property type="evidence" value="ECO:0007669"/>
    <property type="project" value="TreeGrafter"/>
</dbReference>
<dbReference type="InterPro" id="IPR015422">
    <property type="entry name" value="PyrdxlP-dep_Trfase_small"/>
</dbReference>
<dbReference type="PIRSF" id="PIRSF001434">
    <property type="entry name" value="CGS"/>
    <property type="match status" value="1"/>
</dbReference>
<keyword evidence="3 6" id="KW-0663">Pyridoxal phosphate</keyword>
<dbReference type="Pfam" id="PF01053">
    <property type="entry name" value="Cys_Met_Meta_PP"/>
    <property type="match status" value="1"/>
</dbReference>
<dbReference type="FunFam" id="3.40.640.10:FF:000046">
    <property type="entry name" value="Cystathionine gamma-lyase"/>
    <property type="match status" value="1"/>
</dbReference>
<proteinExistence type="inferred from homology"/>
<dbReference type="InterPro" id="IPR015421">
    <property type="entry name" value="PyrdxlP-dep_Trfase_major"/>
</dbReference>
<evidence type="ECO:0000256" key="3">
    <source>
        <dbReference type="ARBA" id="ARBA00022898"/>
    </source>
</evidence>
<dbReference type="NCBIfam" id="TIGR01324">
    <property type="entry name" value="cysta_beta_ly_B"/>
    <property type="match status" value="1"/>
</dbReference>
<dbReference type="GeneID" id="80817185"/>
<comment type="similarity">
    <text evidence="2 7">Belongs to the trans-sulfuration enzymes family.</text>
</comment>
<evidence type="ECO:0000256" key="5">
    <source>
        <dbReference type="ARBA" id="ARBA00047517"/>
    </source>
</evidence>
<evidence type="ECO:0000256" key="2">
    <source>
        <dbReference type="ARBA" id="ARBA00009077"/>
    </source>
</evidence>
<comment type="catalytic activity">
    <reaction evidence="5">
        <text>L,L-cystathionine + H2O = L-homocysteine + pyruvate + NH4(+)</text>
        <dbReference type="Rhea" id="RHEA:13965"/>
        <dbReference type="ChEBI" id="CHEBI:15361"/>
        <dbReference type="ChEBI" id="CHEBI:15377"/>
        <dbReference type="ChEBI" id="CHEBI:28938"/>
        <dbReference type="ChEBI" id="CHEBI:58161"/>
        <dbReference type="ChEBI" id="CHEBI:58199"/>
    </reaction>
</comment>
<dbReference type="InterPro" id="IPR006233">
    <property type="entry name" value="Cys_b_lyase_bac"/>
</dbReference>
<evidence type="ECO:0000256" key="1">
    <source>
        <dbReference type="ARBA" id="ARBA00001933"/>
    </source>
</evidence>
<dbReference type="Proteomes" id="UP000182932">
    <property type="component" value="Unassembled WGS sequence"/>
</dbReference>
<sequence length="394" mass="41782">MPHPPAPLADALVQTGRPARVEGRHVNLPIELGSTMVFDSLAAFEAARDARYDSGTLYYGRYGNTAVFELEQALAELEQAAGVTLTSSGVAAISLTLMTFVRPGAHLLVADHVYGNTRAFCDGVLARMGVETEYFDPMIGASIAGLIRDTTCAVMFEAPGSGTFEVPDIPAIAGAARAAGVPSVLDGTWATPVNCRALRLGVDVVVASLSKYLSGHSDCMMGMIASTTAHARDIRKTVMEVGDKTGGQEVFLALRGLRTLKLRMAHFDAAGREMAAWLAAQPQVKRVLHPAFPDCPGHEHWKRDFTGAAGLFAVVFHPCSDAQIAAFVDALHHFGIGVSWGGYESLVLPVTPQRSAGTWAEDGQLVRFNIGLEETASLKADLAAALPLLNPASE</sequence>
<comment type="caution">
    <text evidence="8">The sequence shown here is derived from an EMBL/GenBank/DDBJ whole genome shotgun (WGS) entry which is preliminary data.</text>
</comment>
<gene>
    <name evidence="8" type="ORF">SAMN04487940_102327</name>
</gene>
<dbReference type="Gene3D" id="3.90.1150.10">
    <property type="entry name" value="Aspartate Aminotransferase, domain 1"/>
    <property type="match status" value="1"/>
</dbReference>
<feature type="modified residue" description="N6-(pyridoxal phosphate)lysine" evidence="6">
    <location>
        <position position="211"/>
    </location>
</feature>
<dbReference type="AlphaFoldDB" id="A0A975W7Q9"/>
<dbReference type="InterPro" id="IPR015424">
    <property type="entry name" value="PyrdxlP-dep_Trfase"/>
</dbReference>
<protein>
    <submittedName>
        <fullName evidence="8">Cystathionine beta-lyase</fullName>
    </submittedName>
</protein>
<evidence type="ECO:0000256" key="7">
    <source>
        <dbReference type="RuleBase" id="RU362118"/>
    </source>
</evidence>